<gene>
    <name evidence="3" type="ORF">RHTO0S_02e05644g</name>
</gene>
<dbReference type="EMBL" id="LK052937">
    <property type="protein sequence ID" value="CDR36693.1"/>
    <property type="molecule type" value="Genomic_DNA"/>
</dbReference>
<keyword evidence="2" id="KW-0472">Membrane</keyword>
<feature type="transmembrane region" description="Helical" evidence="2">
    <location>
        <begin position="156"/>
        <end position="178"/>
    </location>
</feature>
<evidence type="ECO:0000313" key="3">
    <source>
        <dbReference type="EMBL" id="CDR36693.1"/>
    </source>
</evidence>
<organism evidence="3">
    <name type="scientific">Rhodotorula toruloides</name>
    <name type="common">Yeast</name>
    <name type="synonym">Rhodosporidium toruloides</name>
    <dbReference type="NCBI Taxonomy" id="5286"/>
    <lineage>
        <taxon>Eukaryota</taxon>
        <taxon>Fungi</taxon>
        <taxon>Dikarya</taxon>
        <taxon>Basidiomycota</taxon>
        <taxon>Pucciniomycotina</taxon>
        <taxon>Microbotryomycetes</taxon>
        <taxon>Sporidiobolales</taxon>
        <taxon>Sporidiobolaceae</taxon>
        <taxon>Rhodotorula</taxon>
    </lineage>
</organism>
<evidence type="ECO:0000256" key="1">
    <source>
        <dbReference type="SAM" id="MobiDB-lite"/>
    </source>
</evidence>
<protein>
    <submittedName>
        <fullName evidence="3">RHTO0S02e05644g1_1</fullName>
    </submittedName>
</protein>
<proteinExistence type="predicted"/>
<reference evidence="3" key="1">
    <citation type="journal article" date="2014" name="Genome Announc.">
        <title>Draft genome sequence of Rhodosporidium toruloides CECT1137, an oleaginous yeast of biotechnological interest.</title>
        <authorList>
            <person name="Morin N."/>
            <person name="Calcas X."/>
            <person name="Devillers H."/>
            <person name="Durrens P."/>
            <person name="Sherman D.J."/>
            <person name="Nicaud J.-M."/>
            <person name="Neuveglise C."/>
        </authorList>
    </citation>
    <scope>NUCLEOTIDE SEQUENCE</scope>
    <source>
        <strain evidence="3">CECT1137</strain>
    </source>
</reference>
<name>A0A061AGK9_RHOTO</name>
<dbReference type="OrthoDB" id="2529892at2759"/>
<sequence>MLQRSPYHGRRIRGIELPCPSCIPLSTKAASIIACAVMCIAYVVWSVVLWKGYSFIVDLKNMSSDTAFDELSLMARYTSFSTYFTITLSLLTLGALVVSIFPQAETAKWLSRMIWVGWLATWGFGVFGICAYLSADSFVKAGCRMDQECWTYREKLRVRVILSVFATLAIVFYCSIILSSFVHVLHPHLFLGPDSDSEDDFSDPDEAAHLALEDELKRSGHFAARGALKDLKDELGRRRDASQSVSRRRTPAASRQASSDEEQPPAYRSRSRGSTTSAARQKQTVAPQADEYSSGSEAHSSDDEEQARKGLMRAGSSRTVKSGPALSSDSESDAGTIREKSLGRSRRSRSQARR</sequence>
<feature type="transmembrane region" description="Helical" evidence="2">
    <location>
        <begin position="113"/>
        <end position="135"/>
    </location>
</feature>
<feature type="compositionally biased region" description="Polar residues" evidence="1">
    <location>
        <begin position="281"/>
        <end position="298"/>
    </location>
</feature>
<feature type="compositionally biased region" description="Polar residues" evidence="1">
    <location>
        <begin position="316"/>
        <end position="329"/>
    </location>
</feature>
<feature type="compositionally biased region" description="Basic residues" evidence="1">
    <location>
        <begin position="343"/>
        <end position="354"/>
    </location>
</feature>
<evidence type="ECO:0000256" key="2">
    <source>
        <dbReference type="SAM" id="Phobius"/>
    </source>
</evidence>
<feature type="region of interest" description="Disordered" evidence="1">
    <location>
        <begin position="233"/>
        <end position="354"/>
    </location>
</feature>
<feature type="transmembrane region" description="Helical" evidence="2">
    <location>
        <begin position="30"/>
        <end position="50"/>
    </location>
</feature>
<dbReference type="AlphaFoldDB" id="A0A061AGK9"/>
<accession>A0A061AGK9</accession>
<keyword evidence="2" id="KW-0812">Transmembrane</keyword>
<feature type="transmembrane region" description="Helical" evidence="2">
    <location>
        <begin position="80"/>
        <end position="101"/>
    </location>
</feature>
<keyword evidence="2" id="KW-1133">Transmembrane helix</keyword>